<dbReference type="GO" id="GO:0004309">
    <property type="term" value="F:exopolyphosphatase activity"/>
    <property type="evidence" value="ECO:0007669"/>
    <property type="project" value="TreeGrafter"/>
</dbReference>
<dbReference type="PANTHER" id="PTHR10340">
    <property type="entry name" value="SPHINGOMYELIN PHOSPHODIESTERASE"/>
    <property type="match status" value="1"/>
</dbReference>
<evidence type="ECO:0000313" key="15">
    <source>
        <dbReference type="EMBL" id="KAF9485346.1"/>
    </source>
</evidence>
<dbReference type="InterPro" id="IPR029052">
    <property type="entry name" value="Metallo-depent_PP-like"/>
</dbReference>
<comment type="similarity">
    <text evidence="2">Belongs to the endopolyphosphatase PPN1 family.</text>
</comment>
<name>A0A9P6CYJ9_9AGAR</name>
<keyword evidence="16" id="KW-1185">Reference proteome</keyword>
<keyword evidence="6" id="KW-0812">Transmembrane</keyword>
<dbReference type="Pfam" id="PF00149">
    <property type="entry name" value="Metallophos"/>
    <property type="match status" value="1"/>
</dbReference>
<organism evidence="15 16">
    <name type="scientific">Pholiota conissans</name>
    <dbReference type="NCBI Taxonomy" id="109636"/>
    <lineage>
        <taxon>Eukaryota</taxon>
        <taxon>Fungi</taxon>
        <taxon>Dikarya</taxon>
        <taxon>Basidiomycota</taxon>
        <taxon>Agaricomycotina</taxon>
        <taxon>Agaricomycetes</taxon>
        <taxon>Agaricomycetidae</taxon>
        <taxon>Agaricales</taxon>
        <taxon>Agaricineae</taxon>
        <taxon>Strophariaceae</taxon>
        <taxon>Pholiota</taxon>
    </lineage>
</organism>
<evidence type="ECO:0000256" key="12">
    <source>
        <dbReference type="SAM" id="MobiDB-lite"/>
    </source>
</evidence>
<dbReference type="CDD" id="cd00842">
    <property type="entry name" value="MPP_ASMase"/>
    <property type="match status" value="1"/>
</dbReference>
<evidence type="ECO:0000259" key="14">
    <source>
        <dbReference type="Pfam" id="PF00149"/>
    </source>
</evidence>
<keyword evidence="8" id="KW-0735">Signal-anchor</keyword>
<evidence type="ECO:0000256" key="5">
    <source>
        <dbReference type="ARBA" id="ARBA00022554"/>
    </source>
</evidence>
<evidence type="ECO:0000256" key="2">
    <source>
        <dbReference type="ARBA" id="ARBA00010399"/>
    </source>
</evidence>
<keyword evidence="13" id="KW-0732">Signal</keyword>
<accession>A0A9P6CYJ9</accession>
<dbReference type="AlphaFoldDB" id="A0A9P6CYJ9"/>
<evidence type="ECO:0000256" key="8">
    <source>
        <dbReference type="ARBA" id="ARBA00022968"/>
    </source>
</evidence>
<dbReference type="InterPro" id="IPR012358">
    <property type="entry name" value="EndopolyPtase_N1"/>
</dbReference>
<dbReference type="EC" id="3.6.1.10" evidence="3"/>
<evidence type="ECO:0000256" key="3">
    <source>
        <dbReference type="ARBA" id="ARBA00012459"/>
    </source>
</evidence>
<dbReference type="GO" id="GO:0006798">
    <property type="term" value="P:polyphosphate catabolic process"/>
    <property type="evidence" value="ECO:0007669"/>
    <property type="project" value="TreeGrafter"/>
</dbReference>
<keyword evidence="11" id="KW-0325">Glycoprotein</keyword>
<dbReference type="GO" id="GO:0005774">
    <property type="term" value="C:vacuolar membrane"/>
    <property type="evidence" value="ECO:0007669"/>
    <property type="project" value="UniProtKB-SubCell"/>
</dbReference>
<evidence type="ECO:0000256" key="7">
    <source>
        <dbReference type="ARBA" id="ARBA00022801"/>
    </source>
</evidence>
<dbReference type="GO" id="GO:0000298">
    <property type="term" value="F:endopolyphosphatase activity"/>
    <property type="evidence" value="ECO:0007669"/>
    <property type="project" value="UniProtKB-EC"/>
</dbReference>
<evidence type="ECO:0000256" key="9">
    <source>
        <dbReference type="ARBA" id="ARBA00022989"/>
    </source>
</evidence>
<dbReference type="PIRSF" id="PIRSF027093">
    <property type="entry name" value="EndopolyPtase_N1"/>
    <property type="match status" value="1"/>
</dbReference>
<dbReference type="GO" id="GO:0008081">
    <property type="term" value="F:phosphoric diester hydrolase activity"/>
    <property type="evidence" value="ECO:0007669"/>
    <property type="project" value="TreeGrafter"/>
</dbReference>
<evidence type="ECO:0000256" key="6">
    <source>
        <dbReference type="ARBA" id="ARBA00022692"/>
    </source>
</evidence>
<comment type="caution">
    <text evidence="15">The sequence shown here is derived from an EMBL/GenBank/DDBJ whole genome shotgun (WGS) entry which is preliminary data.</text>
</comment>
<dbReference type="Proteomes" id="UP000807469">
    <property type="component" value="Unassembled WGS sequence"/>
</dbReference>
<evidence type="ECO:0000313" key="16">
    <source>
        <dbReference type="Proteomes" id="UP000807469"/>
    </source>
</evidence>
<dbReference type="SUPFAM" id="SSF56300">
    <property type="entry name" value="Metallo-dependent phosphatases"/>
    <property type="match status" value="1"/>
</dbReference>
<evidence type="ECO:0000256" key="1">
    <source>
        <dbReference type="ARBA" id="ARBA00004576"/>
    </source>
</evidence>
<feature type="chain" id="PRO_5040180818" description="Endopolyphosphatase" evidence="13">
    <location>
        <begin position="22"/>
        <end position="559"/>
    </location>
</feature>
<evidence type="ECO:0000256" key="13">
    <source>
        <dbReference type="SAM" id="SignalP"/>
    </source>
</evidence>
<comment type="subcellular location">
    <subcellularLocation>
        <location evidence="1">Vacuole membrane</location>
        <topology evidence="1">Single-pass type II membrane protein</topology>
    </subcellularLocation>
</comment>
<feature type="region of interest" description="Disordered" evidence="12">
    <location>
        <begin position="391"/>
        <end position="415"/>
    </location>
</feature>
<keyword evidence="10" id="KW-0472">Membrane</keyword>
<dbReference type="GO" id="GO:0005615">
    <property type="term" value="C:extracellular space"/>
    <property type="evidence" value="ECO:0007669"/>
    <property type="project" value="TreeGrafter"/>
</dbReference>
<keyword evidence="5" id="KW-0926">Vacuole</keyword>
<dbReference type="PANTHER" id="PTHR10340:SF55">
    <property type="entry name" value="ENDOPOLYPHOSPHATASE"/>
    <property type="match status" value="1"/>
</dbReference>
<feature type="domain" description="Calcineurin-like phosphoesterase" evidence="14">
    <location>
        <begin position="41"/>
        <end position="301"/>
    </location>
</feature>
<reference evidence="15" key="1">
    <citation type="submission" date="2020-11" db="EMBL/GenBank/DDBJ databases">
        <authorList>
            <consortium name="DOE Joint Genome Institute"/>
            <person name="Ahrendt S."/>
            <person name="Riley R."/>
            <person name="Andreopoulos W."/>
            <person name="Labutti K."/>
            <person name="Pangilinan J."/>
            <person name="Ruiz-Duenas F.J."/>
            <person name="Barrasa J.M."/>
            <person name="Sanchez-Garcia M."/>
            <person name="Camarero S."/>
            <person name="Miyauchi S."/>
            <person name="Serrano A."/>
            <person name="Linde D."/>
            <person name="Babiker R."/>
            <person name="Drula E."/>
            <person name="Ayuso-Fernandez I."/>
            <person name="Pacheco R."/>
            <person name="Padilla G."/>
            <person name="Ferreira P."/>
            <person name="Barriuso J."/>
            <person name="Kellner H."/>
            <person name="Castanera R."/>
            <person name="Alfaro M."/>
            <person name="Ramirez L."/>
            <person name="Pisabarro A.G."/>
            <person name="Kuo A."/>
            <person name="Tritt A."/>
            <person name="Lipzen A."/>
            <person name="He G."/>
            <person name="Yan M."/>
            <person name="Ng V."/>
            <person name="Cullen D."/>
            <person name="Martin F."/>
            <person name="Rosso M.-N."/>
            <person name="Henrissat B."/>
            <person name="Hibbett D."/>
            <person name="Martinez A.T."/>
            <person name="Grigoriev I.V."/>
        </authorList>
    </citation>
    <scope>NUCLEOTIDE SEQUENCE</scope>
    <source>
        <strain evidence="15">CIRM-BRFM 674</strain>
    </source>
</reference>
<dbReference type="Gene3D" id="3.60.21.10">
    <property type="match status" value="1"/>
</dbReference>
<keyword evidence="9" id="KW-1133">Transmembrane helix</keyword>
<evidence type="ECO:0000256" key="10">
    <source>
        <dbReference type="ARBA" id="ARBA00023136"/>
    </source>
</evidence>
<proteinExistence type="inferred from homology"/>
<keyword evidence="7" id="KW-0378">Hydrolase</keyword>
<evidence type="ECO:0000256" key="11">
    <source>
        <dbReference type="ARBA" id="ARBA00023180"/>
    </source>
</evidence>
<evidence type="ECO:0000256" key="4">
    <source>
        <dbReference type="ARBA" id="ARBA00014458"/>
    </source>
</evidence>
<protein>
    <recommendedName>
        <fullName evidence="4">Endopolyphosphatase</fullName>
        <ecNumber evidence="3">3.6.1.10</ecNumber>
    </recommendedName>
</protein>
<dbReference type="GO" id="GO:0000324">
    <property type="term" value="C:fungal-type vacuole"/>
    <property type="evidence" value="ECO:0007669"/>
    <property type="project" value="TreeGrafter"/>
</dbReference>
<dbReference type="InterPro" id="IPR004843">
    <property type="entry name" value="Calcineurin-like_PHP"/>
</dbReference>
<sequence>MLFFPSLLFLAAGLAVDDVIALPSQKPLAIEPLRPKKLHGRFLHITDIHPDPHYVQKASESTACHRRKSKKKKNISLYYGTPYSECDSPFALTNFTLDYLKESWADEIDFVIWTGDNARHDNDRQIPRTPSEIYDLNRSIATKMHKLFSSRGIHVVPSLGNNDIWPHNILSPGPNSITNEFAQIWSQFIPFPYLQVFQRGAYYTVEVVPDQLAAISLNTMYFYDSNKVVSGCPFTDPNDPGNLQIDWMEVQLEMYRKRGMQVWITGHVPPSASNYFPECYVRYAELSLRYQDTIVGHLFGHMNVDHFFLLDAGDLNAFPKLDSKKGGSGNSKIRGEGTFYDALLEEFSSLPKSPKMTDYAAVNVAPSVVPNPYLPAFRIFSYNITGASNGAPPMVTQRRKHGEHRNDRNNSASCEHPDYQKTWRCHLDQPWHSDENSPSRTNQLWTPLGYAQFFIPALDEASKNKPPRFELEYMTYPLDLLHPETTEGAEGEFVYPVPLAYLPEPLRTPGSKKSKFAPYEMRDLTIPSWIRLARQIADGERRKLRKRFLKYMYLGGEAE</sequence>
<dbReference type="OrthoDB" id="348678at2759"/>
<dbReference type="EMBL" id="MU155136">
    <property type="protein sequence ID" value="KAF9485346.1"/>
    <property type="molecule type" value="Genomic_DNA"/>
</dbReference>
<dbReference type="InterPro" id="IPR041805">
    <property type="entry name" value="ASMase/PPN1_MPP"/>
</dbReference>
<feature type="signal peptide" evidence="13">
    <location>
        <begin position="1"/>
        <end position="21"/>
    </location>
</feature>
<gene>
    <name evidence="15" type="ORF">BDN70DRAFT_871374</name>
</gene>